<dbReference type="Proteomes" id="UP000624703">
    <property type="component" value="Unassembled WGS sequence"/>
</dbReference>
<proteinExistence type="predicted"/>
<comment type="caution">
    <text evidence="1">The sequence shown here is derived from an EMBL/GenBank/DDBJ whole genome shotgun (WGS) entry which is preliminary data.</text>
</comment>
<dbReference type="EMBL" id="JAENIM010000043">
    <property type="protein sequence ID" value="MBK1792135.1"/>
    <property type="molecule type" value="Genomic_DNA"/>
</dbReference>
<evidence type="ECO:0000313" key="2">
    <source>
        <dbReference type="Proteomes" id="UP000624703"/>
    </source>
</evidence>
<dbReference type="AlphaFoldDB" id="A0A8J7SJG6"/>
<sequence>MNNFPDQDSVAGWLSLSDLEFSQMTTSTWIPLAIQNSSNKNGLQPGEDGYFNECWDVDSVVMLRSSVEELGHPDWETITSGSISNAWTDEVSFHIPGYFYHDNTSNFHGLYPVIKKHYVGQEHAHWELHQEIALSLNLLRRGNSWIRPEEGNVEVARLKICADGAPYLLEIRAEFLKDYLRARDSQLILGGFVLRETTGSTAELAGWDLGGRDRNFIHGEWDGHHEATYMDKPIHHAQGRIWWTEVVEPAKASYRVGSCDEPSHIQFIVDAQSNETATAAELENSSTWLYFSPNLISSMLELDHANLSMGSLMTGTLSIGDAHFQFGINECNLITIFAKDIARLPLWIQKSLVGHNITPEGSIGEELNLMQVRAYFAGTIAPEKRLVKAIRGLNAVFEEKTSSPLLRNVPDETELARKLHRFHSGSFEDVCSLSKQLVKILIERIDLPHLTSLLTEGNKAEAKRKKFRSLKIVGLYLEQLGGNGRDMTTALVGINDLRQGDAHITSSTAKSALTLFGLPEDEIDHLKSCRIILTSVTNCIEAIATLVSSNTTIDSSRSPNFIN</sequence>
<dbReference type="RefSeq" id="WP_200312149.1">
    <property type="nucleotide sequence ID" value="NZ_JAENIM010000043.1"/>
</dbReference>
<gene>
    <name evidence="1" type="ORF">JIN82_13315</name>
</gene>
<keyword evidence="2" id="KW-1185">Reference proteome</keyword>
<accession>A0A8J7SJG6</accession>
<name>A0A8J7SJG6_9BACT</name>
<reference evidence="1" key="1">
    <citation type="submission" date="2021-01" db="EMBL/GenBank/DDBJ databases">
        <title>Modified the classification status of verrucomicrobia.</title>
        <authorList>
            <person name="Feng X."/>
        </authorList>
    </citation>
    <scope>NUCLEOTIDE SEQUENCE</scope>
    <source>
        <strain evidence="1">_KCTC 22039</strain>
    </source>
</reference>
<protein>
    <submittedName>
        <fullName evidence="1">Uncharacterized protein</fullName>
    </submittedName>
</protein>
<organism evidence="1 2">
    <name type="scientific">Persicirhabdus sediminis</name>
    <dbReference type="NCBI Taxonomy" id="454144"/>
    <lineage>
        <taxon>Bacteria</taxon>
        <taxon>Pseudomonadati</taxon>
        <taxon>Verrucomicrobiota</taxon>
        <taxon>Verrucomicrobiia</taxon>
        <taxon>Verrucomicrobiales</taxon>
        <taxon>Verrucomicrobiaceae</taxon>
        <taxon>Persicirhabdus</taxon>
    </lineage>
</organism>
<evidence type="ECO:0000313" key="1">
    <source>
        <dbReference type="EMBL" id="MBK1792135.1"/>
    </source>
</evidence>